<dbReference type="RefSeq" id="WP_377026278.1">
    <property type="nucleotide sequence ID" value="NZ_JBHLTS010000079.1"/>
</dbReference>
<evidence type="ECO:0000313" key="3">
    <source>
        <dbReference type="Proteomes" id="UP001589828"/>
    </source>
</evidence>
<keyword evidence="3" id="KW-1185">Reference proteome</keyword>
<sequence>MERFRETAIVLLLLFLLAGILVIIYSLVVWQEFPKTLAMIMLFALAPLKSCIAGLRKKQPVQEFTCADTRILKFILLSVFSVFLIVVYISCLLKSWRIIAVLVFALSVFTIKKAVDLLPAD</sequence>
<feature type="transmembrane region" description="Helical" evidence="1">
    <location>
        <begin position="96"/>
        <end position="115"/>
    </location>
</feature>
<dbReference type="Proteomes" id="UP001589828">
    <property type="component" value="Unassembled WGS sequence"/>
</dbReference>
<keyword evidence="1" id="KW-0472">Membrane</keyword>
<protein>
    <submittedName>
        <fullName evidence="2">Uncharacterized protein</fullName>
    </submittedName>
</protein>
<gene>
    <name evidence="2" type="ORF">ACFFGT_30385</name>
</gene>
<name>A0ABV6LGH1_9SPHI</name>
<feature type="transmembrane region" description="Helical" evidence="1">
    <location>
        <begin position="71"/>
        <end position="90"/>
    </location>
</feature>
<dbReference type="EMBL" id="JBHLTS010000079">
    <property type="protein sequence ID" value="MFC0518562.1"/>
    <property type="molecule type" value="Genomic_DNA"/>
</dbReference>
<keyword evidence="1" id="KW-1133">Transmembrane helix</keyword>
<keyword evidence="1" id="KW-0812">Transmembrane</keyword>
<comment type="caution">
    <text evidence="2">The sequence shown here is derived from an EMBL/GenBank/DDBJ whole genome shotgun (WGS) entry which is preliminary data.</text>
</comment>
<reference evidence="2 3" key="1">
    <citation type="submission" date="2024-09" db="EMBL/GenBank/DDBJ databases">
        <authorList>
            <person name="Sun Q."/>
            <person name="Mori K."/>
        </authorList>
    </citation>
    <scope>NUCLEOTIDE SEQUENCE [LARGE SCALE GENOMIC DNA]</scope>
    <source>
        <strain evidence="2 3">NCAIM B.02415</strain>
    </source>
</reference>
<proteinExistence type="predicted"/>
<evidence type="ECO:0000313" key="2">
    <source>
        <dbReference type="EMBL" id="MFC0518562.1"/>
    </source>
</evidence>
<accession>A0ABV6LGH1</accession>
<organism evidence="2 3">
    <name type="scientific">Mucilaginibacter angelicae</name>
    <dbReference type="NCBI Taxonomy" id="869718"/>
    <lineage>
        <taxon>Bacteria</taxon>
        <taxon>Pseudomonadati</taxon>
        <taxon>Bacteroidota</taxon>
        <taxon>Sphingobacteriia</taxon>
        <taxon>Sphingobacteriales</taxon>
        <taxon>Sphingobacteriaceae</taxon>
        <taxon>Mucilaginibacter</taxon>
    </lineage>
</organism>
<evidence type="ECO:0000256" key="1">
    <source>
        <dbReference type="SAM" id="Phobius"/>
    </source>
</evidence>
<feature type="transmembrane region" description="Helical" evidence="1">
    <location>
        <begin position="7"/>
        <end position="30"/>
    </location>
</feature>